<dbReference type="OrthoDB" id="9802264at2"/>
<feature type="domain" description="ABC transporter" evidence="4">
    <location>
        <begin position="7"/>
        <end position="240"/>
    </location>
</feature>
<dbReference type="PROSITE" id="PS00211">
    <property type="entry name" value="ABC_TRANSPORTER_1"/>
    <property type="match status" value="1"/>
</dbReference>
<keyword evidence="6" id="KW-1185">Reference proteome</keyword>
<dbReference type="eggNOG" id="COG1116">
    <property type="taxonomic scope" value="Bacteria"/>
</dbReference>
<evidence type="ECO:0000256" key="2">
    <source>
        <dbReference type="ARBA" id="ARBA00022741"/>
    </source>
</evidence>
<evidence type="ECO:0000313" key="6">
    <source>
        <dbReference type="Proteomes" id="UP000016567"/>
    </source>
</evidence>
<evidence type="ECO:0000256" key="3">
    <source>
        <dbReference type="ARBA" id="ARBA00022840"/>
    </source>
</evidence>
<dbReference type="Gene3D" id="3.40.50.300">
    <property type="entry name" value="P-loop containing nucleotide triphosphate hydrolases"/>
    <property type="match status" value="1"/>
</dbReference>
<dbReference type="InterPro" id="IPR017871">
    <property type="entry name" value="ABC_transporter-like_CS"/>
</dbReference>
<reference evidence="5 6" key="1">
    <citation type="submission" date="2013-09" db="EMBL/GenBank/DDBJ databases">
        <title>Whole genome shotgun sequence of Vibrio azureus NBRC 104587.</title>
        <authorList>
            <person name="Isaki S."/>
            <person name="Hosoyama A."/>
            <person name="Numata M."/>
            <person name="Hashimoto M."/>
            <person name="Hosoyama Y."/>
            <person name="Tsuchikane K."/>
            <person name="Noguchi M."/>
            <person name="Hirakata S."/>
            <person name="Ichikawa N."/>
            <person name="Ohji S."/>
            <person name="Yamazoe A."/>
            <person name="Fujita N."/>
        </authorList>
    </citation>
    <scope>NUCLEOTIDE SEQUENCE [LARGE SCALE GENOMIC DNA]</scope>
    <source>
        <strain evidence="5 6">NBRC 104587</strain>
    </source>
</reference>
<dbReference type="PANTHER" id="PTHR42781:SF8">
    <property type="entry name" value="BICARBONATE TRANSPORT ATP-BINDING PROTEIN CMPC"/>
    <property type="match status" value="1"/>
</dbReference>
<protein>
    <submittedName>
        <fullName evidence="5">Putative ABC transporter ATP-binding protein</fullName>
    </submittedName>
</protein>
<dbReference type="InterPro" id="IPR003439">
    <property type="entry name" value="ABC_transporter-like_ATP-bd"/>
</dbReference>
<dbReference type="EMBL" id="BATL01000055">
    <property type="protein sequence ID" value="GAD76885.1"/>
    <property type="molecule type" value="Genomic_DNA"/>
</dbReference>
<organism evidence="5 6">
    <name type="scientific">Vibrio azureus NBRC 104587</name>
    <dbReference type="NCBI Taxonomy" id="1219077"/>
    <lineage>
        <taxon>Bacteria</taxon>
        <taxon>Pseudomonadati</taxon>
        <taxon>Pseudomonadota</taxon>
        <taxon>Gammaproteobacteria</taxon>
        <taxon>Vibrionales</taxon>
        <taxon>Vibrionaceae</taxon>
        <taxon>Vibrio</taxon>
    </lineage>
</organism>
<dbReference type="GO" id="GO:0005524">
    <property type="term" value="F:ATP binding"/>
    <property type="evidence" value="ECO:0007669"/>
    <property type="project" value="UniProtKB-KW"/>
</dbReference>
<evidence type="ECO:0000256" key="1">
    <source>
        <dbReference type="ARBA" id="ARBA00022448"/>
    </source>
</evidence>
<comment type="caution">
    <text evidence="5">The sequence shown here is derived from an EMBL/GenBank/DDBJ whole genome shotgun (WGS) entry which is preliminary data.</text>
</comment>
<dbReference type="AlphaFoldDB" id="U3ASZ5"/>
<gene>
    <name evidence="5" type="ORF">VAZ01S_055_00110</name>
</gene>
<dbReference type="Pfam" id="PF00005">
    <property type="entry name" value="ABC_tran"/>
    <property type="match status" value="1"/>
</dbReference>
<keyword evidence="2" id="KW-0547">Nucleotide-binding</keyword>
<dbReference type="InterPro" id="IPR027417">
    <property type="entry name" value="P-loop_NTPase"/>
</dbReference>
<dbReference type="RefSeq" id="WP_021710631.1">
    <property type="nucleotide sequence ID" value="NZ_BAOB01000611.1"/>
</dbReference>
<dbReference type="GO" id="GO:0016887">
    <property type="term" value="F:ATP hydrolysis activity"/>
    <property type="evidence" value="ECO:0007669"/>
    <property type="project" value="InterPro"/>
</dbReference>
<dbReference type="PANTHER" id="PTHR42781">
    <property type="entry name" value="SPERMIDINE/PUTRESCINE IMPORT ATP-BINDING PROTEIN POTA"/>
    <property type="match status" value="1"/>
</dbReference>
<keyword evidence="3 5" id="KW-0067">ATP-binding</keyword>
<dbReference type="PROSITE" id="PS50893">
    <property type="entry name" value="ABC_TRANSPORTER_2"/>
    <property type="match status" value="1"/>
</dbReference>
<sequence>MSDKHILHLKNVYKGYEGKTILRDINLAISEGEFCSVVGPSGCGKSTLLRLILGQEQPDSGTILLQNKLIGSPDPRRGVVYQKYSLFPHMTVLQNVMLGPSYLGISGNKSASRKEIEEEAMYYLKRVRLENAAHKYPHELSGGMQQRAAIAQTLIVHPKILLMDEPFGALDPDTREQLQVFLLELWESLGLTILFITHSLEEACFVGSRLLALSQYYNSGVEQPRHGATIVEDHPLTRVAQSTEIKQNPHFQELITSVKSRAFDPSLLQHIHDFNLKHVDSFRTNLI</sequence>
<dbReference type="STRING" id="1219077.VAZ01S_055_00110"/>
<accession>U3ASZ5</accession>
<proteinExistence type="predicted"/>
<dbReference type="CDD" id="cd03293">
    <property type="entry name" value="ABC_NrtD_SsuB_transporters"/>
    <property type="match status" value="1"/>
</dbReference>
<dbReference type="InterPro" id="IPR050093">
    <property type="entry name" value="ABC_SmlMolc_Importer"/>
</dbReference>
<evidence type="ECO:0000313" key="5">
    <source>
        <dbReference type="EMBL" id="GAD76885.1"/>
    </source>
</evidence>
<dbReference type="SUPFAM" id="SSF52540">
    <property type="entry name" value="P-loop containing nucleoside triphosphate hydrolases"/>
    <property type="match status" value="1"/>
</dbReference>
<dbReference type="SMART" id="SM00382">
    <property type="entry name" value="AAA"/>
    <property type="match status" value="1"/>
</dbReference>
<dbReference type="Proteomes" id="UP000016567">
    <property type="component" value="Unassembled WGS sequence"/>
</dbReference>
<dbReference type="InterPro" id="IPR003593">
    <property type="entry name" value="AAA+_ATPase"/>
</dbReference>
<keyword evidence="1" id="KW-0813">Transport</keyword>
<name>U3ASZ5_9VIBR</name>
<evidence type="ECO:0000259" key="4">
    <source>
        <dbReference type="PROSITE" id="PS50893"/>
    </source>
</evidence>